<dbReference type="CDD" id="cd00167">
    <property type="entry name" value="SANT"/>
    <property type="match status" value="1"/>
</dbReference>
<evidence type="ECO:0000259" key="17">
    <source>
        <dbReference type="PROSITE" id="PS50090"/>
    </source>
</evidence>
<feature type="domain" description="Myb-like" evidence="17">
    <location>
        <begin position="691"/>
        <end position="746"/>
    </location>
</feature>
<evidence type="ECO:0000256" key="13">
    <source>
        <dbReference type="ARBA" id="ARBA00032084"/>
    </source>
</evidence>
<evidence type="ECO:0000256" key="5">
    <source>
        <dbReference type="ARBA" id="ARBA00022853"/>
    </source>
</evidence>
<dbReference type="InterPro" id="IPR009057">
    <property type="entry name" value="Homeodomain-like_sf"/>
</dbReference>
<dbReference type="GO" id="GO:0005634">
    <property type="term" value="C:nucleus"/>
    <property type="evidence" value="ECO:0007669"/>
    <property type="project" value="UniProtKB-SubCell"/>
</dbReference>
<evidence type="ECO:0000256" key="6">
    <source>
        <dbReference type="ARBA" id="ARBA00023015"/>
    </source>
</evidence>
<keyword evidence="10" id="KW-0539">Nucleus</keyword>
<evidence type="ECO:0000256" key="4">
    <source>
        <dbReference type="ARBA" id="ARBA00022763"/>
    </source>
</evidence>
<proteinExistence type="inferred from homology"/>
<dbReference type="OMA" id="KPLDCKN"/>
<feature type="region of interest" description="Disordered" evidence="16">
    <location>
        <begin position="951"/>
        <end position="980"/>
    </location>
</feature>
<comment type="function">
    <text evidence="11">Component of the NuA4 histone acetyltransferase complex which is involved in transcriptional activation of selected genes principally by acetylation of nucleosomal histone H4 and H2A. The NuA4 complex is also involved in DNA repair.</text>
</comment>
<dbReference type="RefSeq" id="XP_003668831.1">
    <property type="nucleotide sequence ID" value="XM_003668783.1"/>
</dbReference>
<dbReference type="Gene3D" id="1.10.10.60">
    <property type="entry name" value="Homeodomain-like"/>
    <property type="match status" value="1"/>
</dbReference>
<feature type="compositionally biased region" description="Polar residues" evidence="16">
    <location>
        <begin position="1"/>
        <end position="24"/>
    </location>
</feature>
<keyword evidence="8" id="KW-0804">Transcription</keyword>
<feature type="compositionally biased region" description="Polar residues" evidence="16">
    <location>
        <begin position="965"/>
        <end position="979"/>
    </location>
</feature>
<feature type="region of interest" description="Disordered" evidence="16">
    <location>
        <begin position="1021"/>
        <end position="1120"/>
    </location>
</feature>
<comment type="similarity">
    <text evidence="2">Belongs to the EAF1 family.</text>
</comment>
<feature type="compositionally biased region" description="Basic and acidic residues" evidence="16">
    <location>
        <begin position="512"/>
        <end position="527"/>
    </location>
</feature>
<evidence type="ECO:0000256" key="11">
    <source>
        <dbReference type="ARBA" id="ARBA00025178"/>
    </source>
</evidence>
<dbReference type="Proteomes" id="UP000000689">
    <property type="component" value="Chromosome 2"/>
</dbReference>
<dbReference type="GO" id="GO:0065003">
    <property type="term" value="P:protein-containing complex assembly"/>
    <property type="evidence" value="ECO:0007669"/>
    <property type="project" value="EnsemblFungi"/>
</dbReference>
<dbReference type="OrthoDB" id="5364245at2759"/>
<dbReference type="Pfam" id="PF07529">
    <property type="entry name" value="HSA"/>
    <property type="match status" value="1"/>
</dbReference>
<dbReference type="AlphaFoldDB" id="G0W727"/>
<evidence type="ECO:0000256" key="14">
    <source>
        <dbReference type="ARBA" id="ARBA00072841"/>
    </source>
</evidence>
<feature type="compositionally biased region" description="Polar residues" evidence="16">
    <location>
        <begin position="1037"/>
        <end position="1083"/>
    </location>
</feature>
<evidence type="ECO:0000256" key="15">
    <source>
        <dbReference type="ARBA" id="ARBA00082479"/>
    </source>
</evidence>
<organism evidence="18 19">
    <name type="scientific">Naumovozyma dairenensis (strain ATCC 10597 / BCRC 20456 / CBS 421 / NBRC 0211 / NRRL Y-12639)</name>
    <name type="common">Saccharomyces dairenensis</name>
    <dbReference type="NCBI Taxonomy" id="1071378"/>
    <lineage>
        <taxon>Eukaryota</taxon>
        <taxon>Fungi</taxon>
        <taxon>Dikarya</taxon>
        <taxon>Ascomycota</taxon>
        <taxon>Saccharomycotina</taxon>
        <taxon>Saccharomycetes</taxon>
        <taxon>Saccharomycetales</taxon>
        <taxon>Saccharomycetaceae</taxon>
        <taxon>Naumovozyma</taxon>
    </lineage>
</organism>
<feature type="compositionally biased region" description="Low complexity" evidence="16">
    <location>
        <begin position="1090"/>
        <end position="1101"/>
    </location>
</feature>
<keyword evidence="7" id="KW-0010">Activator</keyword>
<dbReference type="PANTHER" id="PTHR46459">
    <property type="entry name" value="E1A-BINDING PROTEIN P400-RELATED"/>
    <property type="match status" value="1"/>
</dbReference>
<dbReference type="GO" id="GO:0006281">
    <property type="term" value="P:DNA repair"/>
    <property type="evidence" value="ECO:0007669"/>
    <property type="project" value="UniProtKB-KW"/>
</dbReference>
<gene>
    <name evidence="18" type="primary">NDAI0B05550</name>
    <name evidence="18" type="ordered locus">NDAI_0B05550</name>
</gene>
<dbReference type="STRING" id="1071378.G0W727"/>
<keyword evidence="9" id="KW-0234">DNA repair</keyword>
<dbReference type="SMART" id="SM00717">
    <property type="entry name" value="SANT"/>
    <property type="match status" value="1"/>
</dbReference>
<evidence type="ECO:0000256" key="3">
    <source>
        <dbReference type="ARBA" id="ARBA00018561"/>
    </source>
</evidence>
<feature type="compositionally biased region" description="Polar residues" evidence="16">
    <location>
        <begin position="136"/>
        <end position="145"/>
    </location>
</feature>
<dbReference type="PANTHER" id="PTHR46459:SF1">
    <property type="entry name" value="E1A-BINDING PROTEIN P400"/>
    <property type="match status" value="1"/>
</dbReference>
<evidence type="ECO:0000256" key="7">
    <source>
        <dbReference type="ARBA" id="ARBA00023159"/>
    </source>
</evidence>
<feature type="compositionally biased region" description="Low complexity" evidence="16">
    <location>
        <begin position="896"/>
        <end position="936"/>
    </location>
</feature>
<comment type="subcellular location">
    <subcellularLocation>
        <location evidence="1">Nucleus</location>
    </subcellularLocation>
</comment>
<feature type="compositionally biased region" description="Low complexity" evidence="16">
    <location>
        <begin position="229"/>
        <end position="248"/>
    </location>
</feature>
<feature type="compositionally biased region" description="Low complexity" evidence="16">
    <location>
        <begin position="1022"/>
        <end position="1036"/>
    </location>
</feature>
<dbReference type="EMBL" id="HE580268">
    <property type="protein sequence ID" value="CCD23588.1"/>
    <property type="molecule type" value="Genomic_DNA"/>
</dbReference>
<accession>G0W727</accession>
<feature type="region of interest" description="Disordered" evidence="16">
    <location>
        <begin position="811"/>
        <end position="834"/>
    </location>
</feature>
<evidence type="ECO:0000313" key="18">
    <source>
        <dbReference type="EMBL" id="CCD23588.1"/>
    </source>
</evidence>
<dbReference type="KEGG" id="ndi:NDAI_0B05550"/>
<dbReference type="Pfam" id="PF13921">
    <property type="entry name" value="Myb_DNA-bind_6"/>
    <property type="match status" value="1"/>
</dbReference>
<dbReference type="GeneID" id="11498258"/>
<feature type="region of interest" description="Disordered" evidence="16">
    <location>
        <begin position="109"/>
        <end position="167"/>
    </location>
</feature>
<dbReference type="FunFam" id="1.10.10.60:FF:000484">
    <property type="entry name" value="Chromatin modification-related protein EAF1"/>
    <property type="match status" value="1"/>
</dbReference>
<sequence>MIAKSSSDLPAGTSSSDNNATTSEKNNVVIPPNNNKLLSSNIDKMINERNDRMVQLYCMSRLSDLLKINDRKEIHEQIDQFVSENNIRKGKKFQRHTLPRSSYLLQRKSISPENIVNKNNKSSRTPTPSPRAISPSALTKGNITGTNQKRQNKTLNNNNNKVGGSKSLTDLSYSKIDTHTDNNIPRTSSITIANHYVSSNNSTLKRPLQDELASTSKDEHLPPEKKLKSNLSTPISNNSNNNISSTPLTRPTPVKQELYYPGVNILPSIPTPVNSDNEFEIIPLLNDLMKLRKKQEKDKIMNDINHQRQQEKQKSLSDISSRNQVYLLMNETIPSKIPQALPLAELKYMAQTLPLINLIPRAHKALTTDIINDALNESRITVVGSRIEELRRLGLWSLRQPKKFIDSAMFNNQHTHHSTLLNEAKWMSTDFKESLNFKIAMSMVVAKAVQDYWKFGKIVCIKVKEPNYLMSININPDTVTTTVPTINDNDANLNNGNNSFVDDVSTASSNEKANDNTDDKTSNKEDITIERKAEDEKYIDISKLLERPDPSKEIVPVELPSISLEEYEQHLQDEFNKDSMKLILNSNNDPILSPLEKTLLKELPKYIGISDHELTSSQDSLPFTPISKALVTLDDEHFYKLIEKQVIDEEQSIAQLSKRRGMFYGNRRSHYLRPPPVPSLRYLQNRTPTIWLPEDDQELVRNINSYGYNWELISSHMISDRPSQSFMSNMERRTPWQCFERFVQLNEKLNFNDLKGPRAHAAQQWLMEAHKFQQAQNRRISPLGVGPDSIQRGHKRLRWASMFDSMKKIIKKRENAPKPNATQPRKPLDCKNMKVPTPAEMSELKAQRDDALRRDIQLRRTAKNRIQQKQIQAAAAAAQIASSPGALPTSSQNQKSNRSSTSTGRARSSTPKQVQSSSSLPNNVFNNNNNNIDVNGTNAVKRSLNHITQSNSNLSLSLPSPPKQPTASNAGPTPSSSGRVYTAREVIETYMRKIMAQKPDISPKMAMKAAENYYNTLKEQKQLQQQHQLQQQLQSQSPTPSHAVTTLSSAPHPQQQFPNGNGSNLGSMPNVNNVSSKIKSPTPQEILERSQQQKQEPSQSQPQPPSQPQSQSQIETLQGP</sequence>
<name>G0W727_NAUDC</name>
<feature type="compositionally biased region" description="Low complexity" evidence="16">
    <location>
        <begin position="25"/>
        <end position="35"/>
    </location>
</feature>
<dbReference type="InterPro" id="IPR014012">
    <property type="entry name" value="HSA_dom"/>
</dbReference>
<dbReference type="eggNOG" id="ENOG502RGMX">
    <property type="taxonomic scope" value="Eukaryota"/>
</dbReference>
<evidence type="ECO:0000256" key="10">
    <source>
        <dbReference type="ARBA" id="ARBA00023242"/>
    </source>
</evidence>
<keyword evidence="4" id="KW-0227">DNA damage</keyword>
<keyword evidence="5" id="KW-0156">Chromatin regulator</keyword>
<dbReference type="PROSITE" id="PS50090">
    <property type="entry name" value="MYB_LIKE"/>
    <property type="match status" value="1"/>
</dbReference>
<dbReference type="SUPFAM" id="SSF46689">
    <property type="entry name" value="Homeodomain-like"/>
    <property type="match status" value="1"/>
</dbReference>
<feature type="compositionally biased region" description="Low complexity" evidence="16">
    <location>
        <begin position="146"/>
        <end position="161"/>
    </location>
</feature>
<feature type="region of interest" description="Disordered" evidence="16">
    <location>
        <begin position="202"/>
        <end position="250"/>
    </location>
</feature>
<dbReference type="HOGENOM" id="CLU_004795_0_0_1"/>
<evidence type="ECO:0000313" key="19">
    <source>
        <dbReference type="Proteomes" id="UP000000689"/>
    </source>
</evidence>
<protein>
    <recommendedName>
        <fullName evidence="3">Chromatin modification-related protein EAF1</fullName>
    </recommendedName>
    <alternativeName>
        <fullName evidence="14">Chromatin modification-related protein eaf1</fullName>
    </alternativeName>
    <alternativeName>
        <fullName evidence="13 15">ESA1-associated factor 1</fullName>
    </alternativeName>
    <alternativeName>
        <fullName evidence="12">Vacuolar import and degradation protein 21</fullName>
    </alternativeName>
</protein>
<dbReference type="InterPro" id="IPR001005">
    <property type="entry name" value="SANT/Myb"/>
</dbReference>
<reference evidence="18 19" key="1">
    <citation type="journal article" date="2011" name="Proc. Natl. Acad. Sci. U.S.A.">
        <title>Evolutionary erosion of yeast sex chromosomes by mating-type switching accidents.</title>
        <authorList>
            <person name="Gordon J.L."/>
            <person name="Armisen D."/>
            <person name="Proux-Wera E."/>
            <person name="Oheigeartaigh S.S."/>
            <person name="Byrne K.P."/>
            <person name="Wolfe K.H."/>
        </authorList>
    </citation>
    <scope>NUCLEOTIDE SEQUENCE [LARGE SCALE GENOMIC DNA]</scope>
    <source>
        <strain evidence="19">ATCC 10597 / BCRC 20456 / CBS 421 / NBRC 0211 / NRRL Y-12639</strain>
    </source>
</reference>
<feature type="region of interest" description="Disordered" evidence="16">
    <location>
        <begin position="882"/>
        <end position="936"/>
    </location>
</feature>
<evidence type="ECO:0000256" key="16">
    <source>
        <dbReference type="SAM" id="MobiDB-lite"/>
    </source>
</evidence>
<evidence type="ECO:0000256" key="1">
    <source>
        <dbReference type="ARBA" id="ARBA00004123"/>
    </source>
</evidence>
<feature type="region of interest" description="Disordered" evidence="16">
    <location>
        <begin position="1"/>
        <end position="35"/>
    </location>
</feature>
<evidence type="ECO:0000256" key="12">
    <source>
        <dbReference type="ARBA" id="ARBA00029670"/>
    </source>
</evidence>
<evidence type="ECO:0000256" key="2">
    <source>
        <dbReference type="ARBA" id="ARBA00008913"/>
    </source>
</evidence>
<keyword evidence="6" id="KW-0805">Transcription regulation</keyword>
<keyword evidence="19" id="KW-1185">Reference proteome</keyword>
<feature type="compositionally biased region" description="Polar residues" evidence="16">
    <location>
        <begin position="109"/>
        <end position="126"/>
    </location>
</feature>
<dbReference type="GO" id="GO:0006325">
    <property type="term" value="P:chromatin organization"/>
    <property type="evidence" value="ECO:0007669"/>
    <property type="project" value="UniProtKB-KW"/>
</dbReference>
<feature type="compositionally biased region" description="Basic and acidic residues" evidence="16">
    <location>
        <begin position="216"/>
        <end position="227"/>
    </location>
</feature>
<evidence type="ECO:0000256" key="8">
    <source>
        <dbReference type="ARBA" id="ARBA00023163"/>
    </source>
</evidence>
<feature type="region of interest" description="Disordered" evidence="16">
    <location>
        <begin position="490"/>
        <end position="527"/>
    </location>
</feature>
<dbReference type="GO" id="GO:0035267">
    <property type="term" value="C:NuA4 histone acetyltransferase complex"/>
    <property type="evidence" value="ECO:0007669"/>
    <property type="project" value="EnsemblFungi"/>
</dbReference>
<evidence type="ECO:0000256" key="9">
    <source>
        <dbReference type="ARBA" id="ARBA00023204"/>
    </source>
</evidence>
<dbReference type="GO" id="GO:0003682">
    <property type="term" value="F:chromatin binding"/>
    <property type="evidence" value="ECO:0007669"/>
    <property type="project" value="TreeGrafter"/>
</dbReference>